<reference evidence="2" key="1">
    <citation type="submission" date="2016-10" db="EMBL/GenBank/DDBJ databases">
        <authorList>
            <person name="Varghese N."/>
            <person name="Submissions S."/>
        </authorList>
    </citation>
    <scope>NUCLEOTIDE SEQUENCE [LARGE SCALE GENOMIC DNA]</scope>
    <source>
        <strain evidence="2">CGMCC 4.3568</strain>
    </source>
</reference>
<organism evidence="1 2">
    <name type="scientific">Amycolatopsis marina</name>
    <dbReference type="NCBI Taxonomy" id="490629"/>
    <lineage>
        <taxon>Bacteria</taxon>
        <taxon>Bacillati</taxon>
        <taxon>Actinomycetota</taxon>
        <taxon>Actinomycetes</taxon>
        <taxon>Pseudonocardiales</taxon>
        <taxon>Pseudonocardiaceae</taxon>
        <taxon>Amycolatopsis</taxon>
    </lineage>
</organism>
<protein>
    <submittedName>
        <fullName evidence="1">Uncharacterized protein</fullName>
    </submittedName>
</protein>
<proteinExistence type="predicted"/>
<dbReference type="Proteomes" id="UP000243799">
    <property type="component" value="Unassembled WGS sequence"/>
</dbReference>
<keyword evidence="2" id="KW-1185">Reference proteome</keyword>
<evidence type="ECO:0000313" key="1">
    <source>
        <dbReference type="EMBL" id="SFB61846.1"/>
    </source>
</evidence>
<name>A0A1I1CIK8_9PSEU</name>
<evidence type="ECO:0000313" key="2">
    <source>
        <dbReference type="Proteomes" id="UP000243799"/>
    </source>
</evidence>
<gene>
    <name evidence="1" type="ORF">SAMN05216266_12914</name>
</gene>
<accession>A0A1I1CIK8</accession>
<dbReference type="EMBL" id="FOKG01000029">
    <property type="protein sequence ID" value="SFB61846.1"/>
    <property type="molecule type" value="Genomic_DNA"/>
</dbReference>
<dbReference type="AlphaFoldDB" id="A0A1I1CIK8"/>
<sequence>MRERALRAIGWMSTAAGLVLAGPVVAPHSARR</sequence>